<evidence type="ECO:0000256" key="2">
    <source>
        <dbReference type="ARBA" id="ARBA00022692"/>
    </source>
</evidence>
<dbReference type="Proteomes" id="UP000807504">
    <property type="component" value="Unassembled WGS sequence"/>
</dbReference>
<protein>
    <submittedName>
        <fullName evidence="6">ATP synthase mitochondrial F1 complex like protein</fullName>
    </submittedName>
</protein>
<feature type="transmembrane region" description="Helical" evidence="5">
    <location>
        <begin position="210"/>
        <end position="229"/>
    </location>
</feature>
<proteinExistence type="predicted"/>
<dbReference type="PANTHER" id="PTHR23507">
    <property type="entry name" value="ZGC:174356"/>
    <property type="match status" value="1"/>
</dbReference>
<evidence type="ECO:0000256" key="4">
    <source>
        <dbReference type="ARBA" id="ARBA00023136"/>
    </source>
</evidence>
<dbReference type="InterPro" id="IPR036259">
    <property type="entry name" value="MFS_trans_sf"/>
</dbReference>
<evidence type="ECO:0000313" key="6">
    <source>
        <dbReference type="EMBL" id="KAF8774030.1"/>
    </source>
</evidence>
<keyword evidence="4 5" id="KW-0472">Membrane</keyword>
<evidence type="ECO:0000256" key="5">
    <source>
        <dbReference type="SAM" id="Phobius"/>
    </source>
</evidence>
<dbReference type="SUPFAM" id="SSF103473">
    <property type="entry name" value="MFS general substrate transporter"/>
    <property type="match status" value="1"/>
</dbReference>
<feature type="transmembrane region" description="Helical" evidence="5">
    <location>
        <begin position="20"/>
        <end position="38"/>
    </location>
</feature>
<evidence type="ECO:0000313" key="7">
    <source>
        <dbReference type="Proteomes" id="UP000807504"/>
    </source>
</evidence>
<gene>
    <name evidence="6" type="ORF">HNY73_016631</name>
</gene>
<evidence type="ECO:0000256" key="1">
    <source>
        <dbReference type="ARBA" id="ARBA00004141"/>
    </source>
</evidence>
<evidence type="ECO:0000256" key="3">
    <source>
        <dbReference type="ARBA" id="ARBA00022989"/>
    </source>
</evidence>
<dbReference type="Gene3D" id="1.20.1250.20">
    <property type="entry name" value="MFS general substrate transporter like domains"/>
    <property type="match status" value="1"/>
</dbReference>
<comment type="subcellular location">
    <subcellularLocation>
        <location evidence="1">Membrane</location>
        <topology evidence="1">Multi-pass membrane protein</topology>
    </subcellularLocation>
</comment>
<dbReference type="InterPro" id="IPR011701">
    <property type="entry name" value="MFS"/>
</dbReference>
<dbReference type="GO" id="GO:0005739">
    <property type="term" value="C:mitochondrion"/>
    <property type="evidence" value="ECO:0007669"/>
    <property type="project" value="InterPro"/>
</dbReference>
<comment type="caution">
    <text evidence="6">The sequence shown here is derived from an EMBL/GenBank/DDBJ whole genome shotgun (WGS) entry which is preliminary data.</text>
</comment>
<dbReference type="EMBL" id="JABXBU010002227">
    <property type="protein sequence ID" value="KAF8774030.1"/>
    <property type="molecule type" value="Genomic_DNA"/>
</dbReference>
<feature type="transmembrane region" description="Helical" evidence="5">
    <location>
        <begin position="180"/>
        <end position="198"/>
    </location>
</feature>
<feature type="transmembrane region" description="Helical" evidence="5">
    <location>
        <begin position="141"/>
        <end position="168"/>
    </location>
</feature>
<dbReference type="PANTHER" id="PTHR23507:SF1">
    <property type="entry name" value="FI18259P1-RELATED"/>
    <property type="match status" value="1"/>
</dbReference>
<name>A0A8T0EJC7_ARGBR</name>
<keyword evidence="3 5" id="KW-1133">Transmembrane helix</keyword>
<feature type="transmembrane region" description="Helical" evidence="5">
    <location>
        <begin position="314"/>
        <end position="331"/>
    </location>
</feature>
<feature type="transmembrane region" description="Helical" evidence="5">
    <location>
        <begin position="115"/>
        <end position="135"/>
    </location>
</feature>
<keyword evidence="7" id="KW-1185">Reference proteome</keyword>
<keyword evidence="2 5" id="KW-0812">Transmembrane</keyword>
<organism evidence="6 7">
    <name type="scientific">Argiope bruennichi</name>
    <name type="common">Wasp spider</name>
    <name type="synonym">Aranea bruennichi</name>
    <dbReference type="NCBI Taxonomy" id="94029"/>
    <lineage>
        <taxon>Eukaryota</taxon>
        <taxon>Metazoa</taxon>
        <taxon>Ecdysozoa</taxon>
        <taxon>Arthropoda</taxon>
        <taxon>Chelicerata</taxon>
        <taxon>Arachnida</taxon>
        <taxon>Araneae</taxon>
        <taxon>Araneomorphae</taxon>
        <taxon>Entelegynae</taxon>
        <taxon>Araneoidea</taxon>
        <taxon>Araneidae</taxon>
        <taxon>Argiope</taxon>
    </lineage>
</organism>
<reference evidence="6" key="1">
    <citation type="journal article" date="2020" name="bioRxiv">
        <title>Chromosome-level reference genome of the European wasp spider Argiope bruennichi: a resource for studies on range expansion and evolutionary adaptation.</title>
        <authorList>
            <person name="Sheffer M.M."/>
            <person name="Hoppe A."/>
            <person name="Krehenwinkel H."/>
            <person name="Uhl G."/>
            <person name="Kuss A.W."/>
            <person name="Jensen L."/>
            <person name="Jensen C."/>
            <person name="Gillespie R.G."/>
            <person name="Hoff K.J."/>
            <person name="Prost S."/>
        </authorList>
    </citation>
    <scope>NUCLEOTIDE SEQUENCE</scope>
</reference>
<feature type="transmembrane region" description="Helical" evidence="5">
    <location>
        <begin position="431"/>
        <end position="453"/>
    </location>
</feature>
<sequence length="748" mass="84839">MESRTEKNESKILSALKDMVSNITVEPYLFFCHVAYIMRMIPFQDLLMDRSCRNTFEYGNGICSDLKNHNYEKERVVAAGNDLYTWVMLISSLPAAIVAIFLGPWSDKYTRKYPMIIAASGLFLESLANTILTIFPKVNPTWYVVCGIFGGISGGFLVCISSAFSYVSDVTNERTRAGRFAIIEFANLSALVVGNLLGGQIYKKFGYLEVFVVCPICYGVAILYTIIFIKETKPPVPPENRLQMATDLLRLDNIKQSYITCSKKRPGNLRFQILLLFLIGTWQRFTDLGSVAIAFPFAKKMYDWDVTDISNANIIFYTVMALLTVLVLPFLSNRLKLHEAALGLIGMLSQMSKMLVASLAYKDFMFYFAFLSGCLNNAGYISVRARLSKLVHKEEVGSIFSLLGTCESFTPLLGSTVFLQMFNVSGFFPGLPFALGGLSLIPCAFAFVWMTGLPTVSLSDYGREEDGSKVTPLETITSSSSLFVTPQPKQYNILRAFSRTVDSRQDITENPYFEKYAEKIAEVQKRPSDDIKARIEKNLNSFQSHPYYQDKQTSEFKESNRNKDANFSQLQRQNDLNKIMKLDAIGEKTAEEIESIWKQYHEVKQGVYAVLPAGVFEKMHSNLKEYPVFVFPLPRSHGYEFIMCQFQNQNCYFTSLLNYQAYKENASICLTVTYFTELQESKGIVLMRGEYDDASLKAHEAQCLTNQLQLYYGGVDSDKLLLVEKFNRHPDSFKHMDLISNFEYGLGK</sequence>
<dbReference type="GO" id="GO:0016020">
    <property type="term" value="C:membrane"/>
    <property type="evidence" value="ECO:0007669"/>
    <property type="project" value="UniProtKB-SubCell"/>
</dbReference>
<dbReference type="AlphaFoldDB" id="A0A8T0EJC7"/>
<feature type="transmembrane region" description="Helical" evidence="5">
    <location>
        <begin position="83"/>
        <end position="103"/>
    </location>
</feature>
<accession>A0A8T0EJC7</accession>
<feature type="transmembrane region" description="Helical" evidence="5">
    <location>
        <begin position="367"/>
        <end position="387"/>
    </location>
</feature>
<dbReference type="GO" id="GO:0022857">
    <property type="term" value="F:transmembrane transporter activity"/>
    <property type="evidence" value="ECO:0007669"/>
    <property type="project" value="InterPro"/>
</dbReference>
<dbReference type="Pfam" id="PF06644">
    <property type="entry name" value="ATP11"/>
    <property type="match status" value="1"/>
</dbReference>
<dbReference type="GO" id="GO:0065003">
    <property type="term" value="P:protein-containing complex assembly"/>
    <property type="evidence" value="ECO:0007669"/>
    <property type="project" value="InterPro"/>
</dbReference>
<dbReference type="InterPro" id="IPR010591">
    <property type="entry name" value="ATP11"/>
</dbReference>
<reference evidence="6" key="2">
    <citation type="submission" date="2020-06" db="EMBL/GenBank/DDBJ databases">
        <authorList>
            <person name="Sheffer M."/>
        </authorList>
    </citation>
    <scope>NUCLEOTIDE SEQUENCE</scope>
</reference>
<dbReference type="Pfam" id="PF07690">
    <property type="entry name" value="MFS_1"/>
    <property type="match status" value="1"/>
</dbReference>